<dbReference type="HOGENOM" id="CLU_016306_0_0_1"/>
<name>A0A0C3SBJ5_PHLG1</name>
<dbReference type="AlphaFoldDB" id="A0A0C3SBJ5"/>
<protein>
    <submittedName>
        <fullName evidence="2">Uncharacterized protein</fullName>
    </submittedName>
</protein>
<feature type="region of interest" description="Disordered" evidence="1">
    <location>
        <begin position="1"/>
        <end position="20"/>
    </location>
</feature>
<dbReference type="EMBL" id="KN840486">
    <property type="protein sequence ID" value="KIP08020.1"/>
    <property type="molecule type" value="Genomic_DNA"/>
</dbReference>
<feature type="compositionally biased region" description="Polar residues" evidence="1">
    <location>
        <begin position="51"/>
        <end position="61"/>
    </location>
</feature>
<feature type="region of interest" description="Disordered" evidence="1">
    <location>
        <begin position="34"/>
        <end position="62"/>
    </location>
</feature>
<feature type="region of interest" description="Disordered" evidence="1">
    <location>
        <begin position="272"/>
        <end position="292"/>
    </location>
</feature>
<feature type="region of interest" description="Disordered" evidence="1">
    <location>
        <begin position="383"/>
        <end position="511"/>
    </location>
</feature>
<dbReference type="STRING" id="745531.A0A0C3SBJ5"/>
<sequence length="552" mass="60999">MSEASSSRQVIHARRPRLDPEVIDVDALPGDEVHFTRVRSNPAQRRRISPRASTSPSNTREQPIVVYDSDEEVAQELAGHSGVVRRARPLVRQPSYRDVTRVRHNEPPPAIVANARPLPFEAQMNRPTRRSAAPAPAPVPAHAVEAAPRSHHQPAMGLGGAIIAMNRQNALENAHRRRHHQQPLPLARQTHVYGLEPAEPQVQSWAGSLVNTLRNFFGHSGRRQEDGENTWTSYLDDPWVDFDDAEDEALWGNVHAISQPKPMASAYQPSFTHPGSPPPGFTHSFGESETVPGVSGKPVIVLDDDVASNPSQSSSTLVCARCMDPLVLPAEDSSADENKQRRVWALRCGHMLDGKCIAELMRPRAEASEPVAVRLNEDVSMDSLSADTQSGREDGAFAPPQAIVDRKGKGKAVDRGLPAFDGPRDPPMHRVRPLKPLDDDSIRSRLRPRRTGATAPPAPRGTEEADETRMHVDEEENDESYPDRPTRPLPRRARGALGNARPRAKGKARKRNERFHWKCPVSDCGHDHISTLAPGEDEYRMDPHKGAIALFL</sequence>
<feature type="compositionally biased region" description="Basic and acidic residues" evidence="1">
    <location>
        <begin position="461"/>
        <end position="472"/>
    </location>
</feature>
<dbReference type="Proteomes" id="UP000053257">
    <property type="component" value="Unassembled WGS sequence"/>
</dbReference>
<proteinExistence type="predicted"/>
<gene>
    <name evidence="2" type="ORF">PHLGIDRAFT_127270</name>
</gene>
<feature type="compositionally biased region" description="Basic and acidic residues" evidence="1">
    <location>
        <begin position="404"/>
        <end position="414"/>
    </location>
</feature>
<evidence type="ECO:0000256" key="1">
    <source>
        <dbReference type="SAM" id="MobiDB-lite"/>
    </source>
</evidence>
<evidence type="ECO:0000313" key="3">
    <source>
        <dbReference type="Proteomes" id="UP000053257"/>
    </source>
</evidence>
<accession>A0A0C3SBJ5</accession>
<organism evidence="2 3">
    <name type="scientific">Phlebiopsis gigantea (strain 11061_1 CR5-6)</name>
    <name type="common">White-rot fungus</name>
    <name type="synonym">Peniophora gigantea</name>
    <dbReference type="NCBI Taxonomy" id="745531"/>
    <lineage>
        <taxon>Eukaryota</taxon>
        <taxon>Fungi</taxon>
        <taxon>Dikarya</taxon>
        <taxon>Basidiomycota</taxon>
        <taxon>Agaricomycotina</taxon>
        <taxon>Agaricomycetes</taxon>
        <taxon>Polyporales</taxon>
        <taxon>Phanerochaetaceae</taxon>
        <taxon>Phlebiopsis</taxon>
    </lineage>
</organism>
<evidence type="ECO:0000313" key="2">
    <source>
        <dbReference type="EMBL" id="KIP08020.1"/>
    </source>
</evidence>
<dbReference type="OrthoDB" id="2507647at2759"/>
<keyword evidence="3" id="KW-1185">Reference proteome</keyword>
<reference evidence="2 3" key="1">
    <citation type="journal article" date="2014" name="PLoS Genet.">
        <title>Analysis of the Phlebiopsis gigantea genome, transcriptome and secretome provides insight into its pioneer colonization strategies of wood.</title>
        <authorList>
            <person name="Hori C."/>
            <person name="Ishida T."/>
            <person name="Igarashi K."/>
            <person name="Samejima M."/>
            <person name="Suzuki H."/>
            <person name="Master E."/>
            <person name="Ferreira P."/>
            <person name="Ruiz-Duenas F.J."/>
            <person name="Held B."/>
            <person name="Canessa P."/>
            <person name="Larrondo L.F."/>
            <person name="Schmoll M."/>
            <person name="Druzhinina I.S."/>
            <person name="Kubicek C.P."/>
            <person name="Gaskell J.A."/>
            <person name="Kersten P."/>
            <person name="St John F."/>
            <person name="Glasner J."/>
            <person name="Sabat G."/>
            <person name="Splinter BonDurant S."/>
            <person name="Syed K."/>
            <person name="Yadav J."/>
            <person name="Mgbeahuruike A.C."/>
            <person name="Kovalchuk A."/>
            <person name="Asiegbu F.O."/>
            <person name="Lackner G."/>
            <person name="Hoffmeister D."/>
            <person name="Rencoret J."/>
            <person name="Gutierrez A."/>
            <person name="Sun H."/>
            <person name="Lindquist E."/>
            <person name="Barry K."/>
            <person name="Riley R."/>
            <person name="Grigoriev I.V."/>
            <person name="Henrissat B."/>
            <person name="Kues U."/>
            <person name="Berka R.M."/>
            <person name="Martinez A.T."/>
            <person name="Covert S.F."/>
            <person name="Blanchette R.A."/>
            <person name="Cullen D."/>
        </authorList>
    </citation>
    <scope>NUCLEOTIDE SEQUENCE [LARGE SCALE GENOMIC DNA]</scope>
    <source>
        <strain evidence="2 3">11061_1 CR5-6</strain>
    </source>
</reference>
<feature type="compositionally biased region" description="Basic residues" evidence="1">
    <location>
        <begin position="502"/>
        <end position="511"/>
    </location>
</feature>